<protein>
    <submittedName>
        <fullName evidence="12">Type VII secretion protein EccB</fullName>
    </submittedName>
</protein>
<comment type="caution">
    <text evidence="12">The sequence shown here is derived from an EMBL/GenBank/DDBJ whole genome shotgun (WGS) entry which is preliminary data.</text>
</comment>
<sequence length="483" mass="49236">MQTKRDQVQAHMFVMGRLTSAMLRADPDAPESPQGRTNRAVTISVLIGILLCAGSFVFGLLSPGTKSSWRDPGTLVINKETGTRYLYLGGRLRPVRNHTSARLLAGDQMKVMTIGSKSLRGTPHGSPVGISGAPDEPPGNGNLTGDPWQVCSGNTSGATGTTVAVGAKADGAGLKSGQALLVSGPDNDDYLVWQGRRLRLDQKANAAEALGYGSTKPVPVSAAFLNSLPTGPDLAPADVPGRGGQGPALGGLKTRVGQVFKVAAPGGTARYYLLRKEGLAPLTATGAALVLGDPDTRKQAYAGGAVSPASLGADVLSGHLAPDTPEVETGKRQPATPPEPVDLGTGRTPCVGVESGSDGTRVSVALIRDVDLGPTTQAPPEGLVPACVTVNRITVRPGGGALVHVLGAGGGEVGNTLYLVTDTGMKYRLPAADSLKALGYSEGEAQALPSSLLAMLPTGPDLTPQAASEGRSKSSAPRCGTEK</sequence>
<evidence type="ECO:0000256" key="10">
    <source>
        <dbReference type="SAM" id="MobiDB-lite"/>
    </source>
</evidence>
<dbReference type="EMBL" id="JAVRFD010000001">
    <property type="protein sequence ID" value="MDT0541435.1"/>
    <property type="molecule type" value="Genomic_DNA"/>
</dbReference>
<evidence type="ECO:0000256" key="6">
    <source>
        <dbReference type="ARBA" id="ARBA00022801"/>
    </source>
</evidence>
<dbReference type="Gene3D" id="2.40.50.910">
    <property type="entry name" value="Type VII secretion system EccB, repeat 3 domain"/>
    <property type="match status" value="1"/>
</dbReference>
<feature type="region of interest" description="Disordered" evidence="10">
    <location>
        <begin position="316"/>
        <end position="347"/>
    </location>
</feature>
<keyword evidence="13" id="KW-1185">Reference proteome</keyword>
<dbReference type="PANTHER" id="PTHR40765:SF2">
    <property type="entry name" value="ESX-2 SECRETION SYSTEM ATPASE ECCB2"/>
    <property type="match status" value="1"/>
</dbReference>
<evidence type="ECO:0000256" key="8">
    <source>
        <dbReference type="ARBA" id="ARBA00022989"/>
    </source>
</evidence>
<evidence type="ECO:0000256" key="5">
    <source>
        <dbReference type="ARBA" id="ARBA00022741"/>
    </source>
</evidence>
<feature type="region of interest" description="Disordered" evidence="10">
    <location>
        <begin position="457"/>
        <end position="483"/>
    </location>
</feature>
<dbReference type="InterPro" id="IPR044857">
    <property type="entry name" value="T7SS_EccB_R1"/>
</dbReference>
<evidence type="ECO:0000256" key="11">
    <source>
        <dbReference type="SAM" id="Phobius"/>
    </source>
</evidence>
<evidence type="ECO:0000313" key="12">
    <source>
        <dbReference type="EMBL" id="MDT0541435.1"/>
    </source>
</evidence>
<dbReference type="RefSeq" id="WP_311721702.1">
    <property type="nucleotide sequence ID" value="NZ_JAVRFD010000001.1"/>
</dbReference>
<organism evidence="12 13">
    <name type="scientific">Streptomyces lonegramiae</name>
    <dbReference type="NCBI Taxonomy" id="3075524"/>
    <lineage>
        <taxon>Bacteria</taxon>
        <taxon>Bacillati</taxon>
        <taxon>Actinomycetota</taxon>
        <taxon>Actinomycetes</taxon>
        <taxon>Kitasatosporales</taxon>
        <taxon>Streptomycetaceae</taxon>
        <taxon>Streptomyces</taxon>
    </lineage>
</organism>
<evidence type="ECO:0000256" key="7">
    <source>
        <dbReference type="ARBA" id="ARBA00022840"/>
    </source>
</evidence>
<keyword evidence="4 11" id="KW-0812">Transmembrane</keyword>
<comment type="similarity">
    <text evidence="2">Belongs to the EccB family.</text>
</comment>
<comment type="subcellular location">
    <subcellularLocation>
        <location evidence="1">Cell membrane</location>
        <topology evidence="1">Single-pass membrane protein</topology>
    </subcellularLocation>
</comment>
<evidence type="ECO:0000256" key="3">
    <source>
        <dbReference type="ARBA" id="ARBA00022475"/>
    </source>
</evidence>
<dbReference type="Gene3D" id="3.30.2390.20">
    <property type="entry name" value="Type VII secretion system EccB, repeat 1 domain"/>
    <property type="match status" value="1"/>
</dbReference>
<dbReference type="PANTHER" id="PTHR40765">
    <property type="entry name" value="ESX-2 SECRETION SYSTEM ATPASE ECCB2"/>
    <property type="match status" value="1"/>
</dbReference>
<dbReference type="NCBIfam" id="TIGR03919">
    <property type="entry name" value="T7SS_EccB"/>
    <property type="match status" value="1"/>
</dbReference>
<dbReference type="Proteomes" id="UP001180754">
    <property type="component" value="Unassembled WGS sequence"/>
</dbReference>
<dbReference type="Pfam" id="PF05108">
    <property type="entry name" value="T7SS_ESX1_EccB"/>
    <property type="match status" value="1"/>
</dbReference>
<keyword evidence="3" id="KW-1003">Cell membrane</keyword>
<evidence type="ECO:0000256" key="1">
    <source>
        <dbReference type="ARBA" id="ARBA00004162"/>
    </source>
</evidence>
<dbReference type="InterPro" id="IPR042485">
    <property type="entry name" value="T7SS_EccB_R3"/>
</dbReference>
<feature type="region of interest" description="Disordered" evidence="10">
    <location>
        <begin position="117"/>
        <end position="146"/>
    </location>
</feature>
<reference evidence="12" key="1">
    <citation type="submission" date="2024-05" db="EMBL/GenBank/DDBJ databases">
        <title>30 novel species of actinomycetes from the DSMZ collection.</title>
        <authorList>
            <person name="Nouioui I."/>
        </authorList>
    </citation>
    <scope>NUCLEOTIDE SEQUENCE</scope>
    <source>
        <strain evidence="12">DSM 41529</strain>
    </source>
</reference>
<gene>
    <name evidence="12" type="primary">eccB</name>
    <name evidence="12" type="ORF">RND15_01725</name>
</gene>
<dbReference type="InterPro" id="IPR007795">
    <property type="entry name" value="T7SS_EccB"/>
</dbReference>
<keyword evidence="8 11" id="KW-1133">Transmembrane helix</keyword>
<evidence type="ECO:0000313" key="13">
    <source>
        <dbReference type="Proteomes" id="UP001180754"/>
    </source>
</evidence>
<name>A0ABU2X8I5_9ACTN</name>
<feature type="transmembrane region" description="Helical" evidence="11">
    <location>
        <begin position="40"/>
        <end position="61"/>
    </location>
</feature>
<accession>A0ABU2X8I5</accession>
<keyword evidence="9 11" id="KW-0472">Membrane</keyword>
<evidence type="ECO:0000256" key="4">
    <source>
        <dbReference type="ARBA" id="ARBA00022692"/>
    </source>
</evidence>
<keyword evidence="5" id="KW-0547">Nucleotide-binding</keyword>
<evidence type="ECO:0000256" key="2">
    <source>
        <dbReference type="ARBA" id="ARBA00008149"/>
    </source>
</evidence>
<evidence type="ECO:0000256" key="9">
    <source>
        <dbReference type="ARBA" id="ARBA00023136"/>
    </source>
</evidence>
<keyword evidence="6" id="KW-0378">Hydrolase</keyword>
<proteinExistence type="inferred from homology"/>
<keyword evidence="7" id="KW-0067">ATP-binding</keyword>